<dbReference type="SUPFAM" id="SSF46785">
    <property type="entry name" value="Winged helix' DNA-binding domain"/>
    <property type="match status" value="1"/>
</dbReference>
<dbReference type="SUPFAM" id="SSF53850">
    <property type="entry name" value="Periplasmic binding protein-like II"/>
    <property type="match status" value="1"/>
</dbReference>
<evidence type="ECO:0000256" key="4">
    <source>
        <dbReference type="ARBA" id="ARBA00023163"/>
    </source>
</evidence>
<dbReference type="Gene3D" id="1.10.10.10">
    <property type="entry name" value="Winged helix-like DNA-binding domain superfamily/Winged helix DNA-binding domain"/>
    <property type="match status" value="1"/>
</dbReference>
<comment type="caution">
    <text evidence="6">The sequence shown here is derived from an EMBL/GenBank/DDBJ whole genome shotgun (WGS) entry which is preliminary data.</text>
</comment>
<dbReference type="EMBL" id="BAABDG010000007">
    <property type="protein sequence ID" value="GAA3904432.1"/>
    <property type="molecule type" value="Genomic_DNA"/>
</dbReference>
<keyword evidence="3" id="KW-0238">DNA-binding</keyword>
<keyword evidence="4" id="KW-0804">Transcription</keyword>
<dbReference type="CDD" id="cd08422">
    <property type="entry name" value="PBP2_CrgA_like"/>
    <property type="match status" value="1"/>
</dbReference>
<accession>A0ABP7LLP0</accession>
<dbReference type="Gene3D" id="3.40.190.290">
    <property type="match status" value="1"/>
</dbReference>
<dbReference type="Proteomes" id="UP001499994">
    <property type="component" value="Unassembled WGS sequence"/>
</dbReference>
<sequence>MNDARYAEHLPIFIEVAQHGSFSAAARKLGMVPSSLVRHIDSLENLLNVTLFIRSTRGLMLTDAGKLLQERATQILADIIDIKAELNSLSDSPQGILRISCLPTFGKNYILPLLPELAHRYPRLSVDLDLTEQQTDPTQELLDATIRIGEQKDSGLYASHIATQRWMMCASPAYIARHGQPATLAELPRHRLIARYHRQEPTCWAQILDSSLMSQCNMVLRCDDFTAQRQAALLGIGITFLPNWVVGPDIQAGKLQKILDDPRGEKQGIYLLRPLAKISAKLEAFIHLLQQSIGQPPSWE</sequence>
<dbReference type="InterPro" id="IPR058163">
    <property type="entry name" value="LysR-type_TF_proteobact-type"/>
</dbReference>
<evidence type="ECO:0000259" key="5">
    <source>
        <dbReference type="PROSITE" id="PS50931"/>
    </source>
</evidence>
<dbReference type="InterPro" id="IPR036388">
    <property type="entry name" value="WH-like_DNA-bd_sf"/>
</dbReference>
<keyword evidence="2" id="KW-0805">Transcription regulation</keyword>
<dbReference type="InterPro" id="IPR036390">
    <property type="entry name" value="WH_DNA-bd_sf"/>
</dbReference>
<evidence type="ECO:0000256" key="2">
    <source>
        <dbReference type="ARBA" id="ARBA00023015"/>
    </source>
</evidence>
<proteinExistence type="inferred from homology"/>
<evidence type="ECO:0000256" key="1">
    <source>
        <dbReference type="ARBA" id="ARBA00009437"/>
    </source>
</evidence>
<evidence type="ECO:0000313" key="7">
    <source>
        <dbReference type="Proteomes" id="UP001499994"/>
    </source>
</evidence>
<organism evidence="6 7">
    <name type="scientific">Gibbsiella dentisursi</name>
    <dbReference type="NCBI Taxonomy" id="796890"/>
    <lineage>
        <taxon>Bacteria</taxon>
        <taxon>Pseudomonadati</taxon>
        <taxon>Pseudomonadota</taxon>
        <taxon>Gammaproteobacteria</taxon>
        <taxon>Enterobacterales</taxon>
        <taxon>Yersiniaceae</taxon>
        <taxon>Gibbsiella</taxon>
    </lineage>
</organism>
<feature type="domain" description="HTH lysR-type" evidence="5">
    <location>
        <begin position="1"/>
        <end position="62"/>
    </location>
</feature>
<dbReference type="RefSeq" id="WP_346082178.1">
    <property type="nucleotide sequence ID" value="NZ_BAABDG010000007.1"/>
</dbReference>
<comment type="similarity">
    <text evidence="1">Belongs to the LysR transcriptional regulatory family.</text>
</comment>
<dbReference type="InterPro" id="IPR005119">
    <property type="entry name" value="LysR_subst-bd"/>
</dbReference>
<reference evidence="7" key="1">
    <citation type="journal article" date="2019" name="Int. J. Syst. Evol. Microbiol.">
        <title>The Global Catalogue of Microorganisms (GCM) 10K type strain sequencing project: providing services to taxonomists for standard genome sequencing and annotation.</title>
        <authorList>
            <consortium name="The Broad Institute Genomics Platform"/>
            <consortium name="The Broad Institute Genome Sequencing Center for Infectious Disease"/>
            <person name="Wu L."/>
            <person name="Ma J."/>
        </authorList>
    </citation>
    <scope>NUCLEOTIDE SEQUENCE [LARGE SCALE GENOMIC DNA]</scope>
    <source>
        <strain evidence="7">JCM 17201</strain>
    </source>
</reference>
<dbReference type="PANTHER" id="PTHR30537">
    <property type="entry name" value="HTH-TYPE TRANSCRIPTIONAL REGULATOR"/>
    <property type="match status" value="1"/>
</dbReference>
<keyword evidence="7" id="KW-1185">Reference proteome</keyword>
<gene>
    <name evidence="6" type="ORF">GCM10022405_32070</name>
</gene>
<dbReference type="PROSITE" id="PS50931">
    <property type="entry name" value="HTH_LYSR"/>
    <property type="match status" value="1"/>
</dbReference>
<dbReference type="Pfam" id="PF00126">
    <property type="entry name" value="HTH_1"/>
    <property type="match status" value="1"/>
</dbReference>
<dbReference type="InterPro" id="IPR000847">
    <property type="entry name" value="LysR_HTH_N"/>
</dbReference>
<evidence type="ECO:0000313" key="6">
    <source>
        <dbReference type="EMBL" id="GAA3904432.1"/>
    </source>
</evidence>
<dbReference type="PANTHER" id="PTHR30537:SF66">
    <property type="entry name" value="IRON-REGULATED VIRULENCE REGULATORY PROTEIN IRGB"/>
    <property type="match status" value="1"/>
</dbReference>
<protein>
    <submittedName>
        <fullName evidence="6">LysR family transcriptional regulator</fullName>
    </submittedName>
</protein>
<evidence type="ECO:0000256" key="3">
    <source>
        <dbReference type="ARBA" id="ARBA00023125"/>
    </source>
</evidence>
<name>A0ABP7LLP0_9GAMM</name>
<dbReference type="Pfam" id="PF03466">
    <property type="entry name" value="LysR_substrate"/>
    <property type="match status" value="1"/>
</dbReference>